<name>A0A5B7KGQ5_PORTR</name>
<accession>A0A5B7KGQ5</accession>
<dbReference type="AlphaFoldDB" id="A0A5B7KGQ5"/>
<dbReference type="EMBL" id="VSRR010150941">
    <property type="protein sequence ID" value="MPD06390.1"/>
    <property type="molecule type" value="Genomic_DNA"/>
</dbReference>
<dbReference type="Proteomes" id="UP000324222">
    <property type="component" value="Unassembled WGS sequence"/>
</dbReference>
<evidence type="ECO:0000313" key="2">
    <source>
        <dbReference type="Proteomes" id="UP000324222"/>
    </source>
</evidence>
<reference evidence="1 2" key="1">
    <citation type="submission" date="2019-05" db="EMBL/GenBank/DDBJ databases">
        <title>Another draft genome of Portunus trituberculatus and its Hox gene families provides insights of decapod evolution.</title>
        <authorList>
            <person name="Jeong J.-H."/>
            <person name="Song I."/>
            <person name="Kim S."/>
            <person name="Choi T."/>
            <person name="Kim D."/>
            <person name="Ryu S."/>
            <person name="Kim W."/>
        </authorList>
    </citation>
    <scope>NUCLEOTIDE SEQUENCE [LARGE SCALE GENOMIC DNA]</scope>
    <source>
        <tissue evidence="1">Muscle</tissue>
    </source>
</reference>
<proteinExistence type="predicted"/>
<gene>
    <name evidence="1" type="ORF">E2C01_102199</name>
</gene>
<comment type="caution">
    <text evidence="1">The sequence shown here is derived from an EMBL/GenBank/DDBJ whole genome shotgun (WGS) entry which is preliminary data.</text>
</comment>
<sequence>MLNVGKLPAKKERYKSIDIVERVWPYREGP</sequence>
<protein>
    <submittedName>
        <fullName evidence="1">Uncharacterized protein</fullName>
    </submittedName>
</protein>
<keyword evidence="2" id="KW-1185">Reference proteome</keyword>
<organism evidence="1 2">
    <name type="scientific">Portunus trituberculatus</name>
    <name type="common">Swimming crab</name>
    <name type="synonym">Neptunus trituberculatus</name>
    <dbReference type="NCBI Taxonomy" id="210409"/>
    <lineage>
        <taxon>Eukaryota</taxon>
        <taxon>Metazoa</taxon>
        <taxon>Ecdysozoa</taxon>
        <taxon>Arthropoda</taxon>
        <taxon>Crustacea</taxon>
        <taxon>Multicrustacea</taxon>
        <taxon>Malacostraca</taxon>
        <taxon>Eumalacostraca</taxon>
        <taxon>Eucarida</taxon>
        <taxon>Decapoda</taxon>
        <taxon>Pleocyemata</taxon>
        <taxon>Brachyura</taxon>
        <taxon>Eubrachyura</taxon>
        <taxon>Portunoidea</taxon>
        <taxon>Portunidae</taxon>
        <taxon>Portuninae</taxon>
        <taxon>Portunus</taxon>
    </lineage>
</organism>
<evidence type="ECO:0000313" key="1">
    <source>
        <dbReference type="EMBL" id="MPD06390.1"/>
    </source>
</evidence>